<comment type="caution">
    <text evidence="3">The sequence shown here is derived from an EMBL/GenBank/DDBJ whole genome shotgun (WGS) entry which is preliminary data.</text>
</comment>
<dbReference type="Gene3D" id="2.40.50.1020">
    <property type="entry name" value="LytTr DNA-binding domain"/>
    <property type="match status" value="1"/>
</dbReference>
<reference evidence="3" key="1">
    <citation type="submission" date="2023-07" db="EMBL/GenBank/DDBJ databases">
        <title>The genome sequence of Rhodocytophaga aerolata KACC 12507.</title>
        <authorList>
            <person name="Zhang X."/>
        </authorList>
    </citation>
    <scope>NUCLEOTIDE SEQUENCE</scope>
    <source>
        <strain evidence="3">KACC 12507</strain>
    </source>
</reference>
<dbReference type="PROSITE" id="PS50930">
    <property type="entry name" value="HTH_LYTTR"/>
    <property type="match status" value="1"/>
</dbReference>
<dbReference type="RefSeq" id="WP_302038006.1">
    <property type="nucleotide sequence ID" value="NZ_JAUKPO010000006.1"/>
</dbReference>
<dbReference type="GO" id="GO:0003677">
    <property type="term" value="F:DNA binding"/>
    <property type="evidence" value="ECO:0007669"/>
    <property type="project" value="UniProtKB-KW"/>
</dbReference>
<dbReference type="InterPro" id="IPR007492">
    <property type="entry name" value="LytTR_DNA-bd_dom"/>
</dbReference>
<keyword evidence="1" id="KW-1133">Transmembrane helix</keyword>
<dbReference type="PANTHER" id="PTHR37299">
    <property type="entry name" value="TRANSCRIPTIONAL REGULATOR-RELATED"/>
    <property type="match status" value="1"/>
</dbReference>
<evidence type="ECO:0000313" key="4">
    <source>
        <dbReference type="Proteomes" id="UP001168528"/>
    </source>
</evidence>
<feature type="transmembrane region" description="Helical" evidence="1">
    <location>
        <begin position="66"/>
        <end position="95"/>
    </location>
</feature>
<evidence type="ECO:0000313" key="3">
    <source>
        <dbReference type="EMBL" id="MDO1447205.1"/>
    </source>
</evidence>
<keyword evidence="3" id="KW-0238">DNA-binding</keyword>
<organism evidence="3 4">
    <name type="scientific">Rhodocytophaga aerolata</name>
    <dbReference type="NCBI Taxonomy" id="455078"/>
    <lineage>
        <taxon>Bacteria</taxon>
        <taxon>Pseudomonadati</taxon>
        <taxon>Bacteroidota</taxon>
        <taxon>Cytophagia</taxon>
        <taxon>Cytophagales</taxon>
        <taxon>Rhodocytophagaceae</taxon>
        <taxon>Rhodocytophaga</taxon>
    </lineage>
</organism>
<dbReference type="Pfam" id="PF04397">
    <property type="entry name" value="LytTR"/>
    <property type="match status" value="1"/>
</dbReference>
<keyword evidence="1" id="KW-0812">Transmembrane</keyword>
<gene>
    <name evidence="3" type="ORF">Q0590_13125</name>
</gene>
<keyword evidence="1" id="KW-0472">Membrane</keyword>
<sequence length="261" mass="30138">MKILKHVLFWVAILSVLTIVFGSVNGNYLESFYFVAMLLPVVVGTAYFFNNYLAPHFLFKRKTFRFILYSIYLLIVSLYLEMIVITLAFIFLANYQYKNMNPVASNVFVLATALYCIVFLYGFILLVRRSFANQRVIQGFEAEMAKQQTGFLLLRVDRQTVRVMQDEIAYLESLGDYVKIMTAATRPLLTKEKISKLNERLPASFLRIHRSYIVNSGKIQSYNSEQLRIKDITLPISRTYKKTVLHALEGKVAWQSAADSD</sequence>
<evidence type="ECO:0000256" key="1">
    <source>
        <dbReference type="SAM" id="Phobius"/>
    </source>
</evidence>
<dbReference type="EMBL" id="JAUKPO010000006">
    <property type="protein sequence ID" value="MDO1447205.1"/>
    <property type="molecule type" value="Genomic_DNA"/>
</dbReference>
<dbReference type="Proteomes" id="UP001168528">
    <property type="component" value="Unassembled WGS sequence"/>
</dbReference>
<keyword evidence="4" id="KW-1185">Reference proteome</keyword>
<protein>
    <submittedName>
        <fullName evidence="3">LytTR family DNA-binding domain-containing protein</fullName>
    </submittedName>
</protein>
<accession>A0ABT8R958</accession>
<dbReference type="PANTHER" id="PTHR37299:SF1">
    <property type="entry name" value="STAGE 0 SPORULATION PROTEIN A HOMOLOG"/>
    <property type="match status" value="1"/>
</dbReference>
<feature type="transmembrane region" description="Helical" evidence="1">
    <location>
        <begin position="32"/>
        <end position="54"/>
    </location>
</feature>
<dbReference type="SMART" id="SM00850">
    <property type="entry name" value="LytTR"/>
    <property type="match status" value="1"/>
</dbReference>
<feature type="transmembrane region" description="Helical" evidence="1">
    <location>
        <begin position="107"/>
        <end position="127"/>
    </location>
</feature>
<proteinExistence type="predicted"/>
<dbReference type="InterPro" id="IPR046947">
    <property type="entry name" value="LytR-like"/>
</dbReference>
<evidence type="ECO:0000259" key="2">
    <source>
        <dbReference type="PROSITE" id="PS50930"/>
    </source>
</evidence>
<name>A0ABT8R958_9BACT</name>
<feature type="domain" description="HTH LytTR-type" evidence="2">
    <location>
        <begin position="152"/>
        <end position="250"/>
    </location>
</feature>